<dbReference type="InterPro" id="IPR002477">
    <property type="entry name" value="Peptidoglycan-bd-like"/>
</dbReference>
<sequence>MTARGVLAVVGTAVGGVIGWAETPPSADPASLRALFTDFGIEVGTDSAELAAAVRAFQTRVGVAADGEAGPETVHLLARYAAEARELSRFHQAGWGKLEEGPDPGGESNDSGPPR</sequence>
<dbReference type="EMBL" id="FZNR01000007">
    <property type="protein sequence ID" value="SNR93426.1"/>
    <property type="molecule type" value="Genomic_DNA"/>
</dbReference>
<feature type="region of interest" description="Disordered" evidence="1">
    <location>
        <begin position="92"/>
        <end position="115"/>
    </location>
</feature>
<dbReference type="SUPFAM" id="SSF47090">
    <property type="entry name" value="PGBD-like"/>
    <property type="match status" value="1"/>
</dbReference>
<evidence type="ECO:0000256" key="1">
    <source>
        <dbReference type="SAM" id="MobiDB-lite"/>
    </source>
</evidence>
<organism evidence="3 4">
    <name type="scientific">Actinoplanes regularis</name>
    <dbReference type="NCBI Taxonomy" id="52697"/>
    <lineage>
        <taxon>Bacteria</taxon>
        <taxon>Bacillati</taxon>
        <taxon>Actinomycetota</taxon>
        <taxon>Actinomycetes</taxon>
        <taxon>Micromonosporales</taxon>
        <taxon>Micromonosporaceae</taxon>
        <taxon>Actinoplanes</taxon>
    </lineage>
</organism>
<reference evidence="3 4" key="1">
    <citation type="submission" date="2017-06" db="EMBL/GenBank/DDBJ databases">
        <authorList>
            <person name="Kim H.J."/>
            <person name="Triplett B.A."/>
        </authorList>
    </citation>
    <scope>NUCLEOTIDE SEQUENCE [LARGE SCALE GENOMIC DNA]</scope>
    <source>
        <strain evidence="3 4">DSM 43151</strain>
    </source>
</reference>
<feature type="domain" description="Peptidoglycan binding-like" evidence="2">
    <location>
        <begin position="43"/>
        <end position="75"/>
    </location>
</feature>
<dbReference type="Proteomes" id="UP000198415">
    <property type="component" value="Unassembled WGS sequence"/>
</dbReference>
<accession>A0A239ACN7</accession>
<dbReference type="RefSeq" id="WP_089294803.1">
    <property type="nucleotide sequence ID" value="NZ_BOMU01000043.1"/>
</dbReference>
<name>A0A239ACN7_9ACTN</name>
<protein>
    <submittedName>
        <fullName evidence="3">Putative peptidoglycan binding domain-containing protein</fullName>
    </submittedName>
</protein>
<dbReference type="OrthoDB" id="3297432at2"/>
<dbReference type="InterPro" id="IPR036365">
    <property type="entry name" value="PGBD-like_sf"/>
</dbReference>
<dbReference type="AlphaFoldDB" id="A0A239ACN7"/>
<evidence type="ECO:0000259" key="2">
    <source>
        <dbReference type="Pfam" id="PF01471"/>
    </source>
</evidence>
<proteinExistence type="predicted"/>
<keyword evidence="4" id="KW-1185">Reference proteome</keyword>
<gene>
    <name evidence="3" type="ORF">SAMN06264365_107248</name>
</gene>
<dbReference type="InterPro" id="IPR036366">
    <property type="entry name" value="PGBDSf"/>
</dbReference>
<dbReference type="Gene3D" id="1.10.101.10">
    <property type="entry name" value="PGBD-like superfamily/PGBD"/>
    <property type="match status" value="1"/>
</dbReference>
<evidence type="ECO:0000313" key="4">
    <source>
        <dbReference type="Proteomes" id="UP000198415"/>
    </source>
</evidence>
<evidence type="ECO:0000313" key="3">
    <source>
        <dbReference type="EMBL" id="SNR93426.1"/>
    </source>
</evidence>
<dbReference type="Pfam" id="PF01471">
    <property type="entry name" value="PG_binding_1"/>
    <property type="match status" value="1"/>
</dbReference>